<dbReference type="InterPro" id="IPR004919">
    <property type="entry name" value="GmrSD_N"/>
</dbReference>
<dbReference type="SUPFAM" id="SSF46767">
    <property type="entry name" value="Methylated DNA-protein cysteine methyltransferase, C-terminal domain"/>
    <property type="match status" value="1"/>
</dbReference>
<gene>
    <name evidence="5" type="ORF">QP029_00805</name>
</gene>
<name>A0ABY8VSC3_9CORY</name>
<evidence type="ECO:0000259" key="2">
    <source>
        <dbReference type="Pfam" id="PF01035"/>
    </source>
</evidence>
<sequence>MLVPVDAAQSAVSISRFLVVDGQQRLTTLTLLLAAIRDYRNAHEKPYAGERIHNTYLTNQYEEGDRHVKLVPTQQDRDAYFAVINRDAHSGGDDQVGAAFRFFRSRLEEFDDPDDPEDIAHLETAVLMGLTVVSISTHPEDNVHRIFQSLNNTGLKLTQGDLIRNFIFMGLPTRGDSVHKRYWMPMQNLLPTNEALEQLFWLDLLATKPTLKINDTFNEYQKKLSNLGTEDDIEHEVARLASLAGQYALILDPAREKDPGVRFRLKRLKAWDASTPHALMLELLRRRAQGSVSNEELERALHLIESYLVRRLLMGQSTQGLNRIFPQILNQLDDQEPVDRQIHRLLSTGRRHFATDERVRAGVAESPYFLNGRRSHRSIVLRWLEESFGSKEPVDTAKLSIEHIMPQTLNAEWRAHLASVYGDDQVEEMHNATVHTLGNLTLTGYNSEMGNKSFDLKKDAYLKSGLALSRTLEDFQTWGPDEIRERARLLADQIIDTWPGPIDVGVADTDLSPLWSKVRSIVATIPAGHWASYGDVAAAAGTNAQSVGNHLAEHEVLNAHRVLRGDGAVAENFRWLDPRETRTAREVLTDEGLEFTSAGKADPEARVPLEKLLILVEVDDEPAMF</sequence>
<evidence type="ECO:0000259" key="3">
    <source>
        <dbReference type="Pfam" id="PF03235"/>
    </source>
</evidence>
<evidence type="ECO:0000313" key="5">
    <source>
        <dbReference type="EMBL" id="WIM70445.1"/>
    </source>
</evidence>
<reference evidence="5 6" key="1">
    <citation type="submission" date="2023-05" db="EMBL/GenBank/DDBJ databases">
        <title>Corynebacterium suedekumii sp. nov. and Corynebacterium breve sp. nov. isolated from raw cow's milk.</title>
        <authorList>
            <person name="Baer M.K."/>
            <person name="Mehl L."/>
            <person name="Hellmuth R."/>
            <person name="Marke G."/>
            <person name="Lipski A."/>
        </authorList>
    </citation>
    <scope>NUCLEOTIDE SEQUENCE [LARGE SCALE GENOMIC DNA]</scope>
    <source>
        <strain evidence="5 6">LM112</strain>
    </source>
</reference>
<dbReference type="Gene3D" id="1.10.10.10">
    <property type="entry name" value="Winged helix-like DNA-binding domain superfamily/Winged helix DNA-binding domain"/>
    <property type="match status" value="1"/>
</dbReference>
<keyword evidence="6" id="KW-1185">Reference proteome</keyword>
<dbReference type="Pfam" id="PF01035">
    <property type="entry name" value="DNA_binding_1"/>
    <property type="match status" value="1"/>
</dbReference>
<protein>
    <submittedName>
        <fullName evidence="5">DUF1524 domain-containing protein</fullName>
    </submittedName>
</protein>
<dbReference type="InterPro" id="IPR011089">
    <property type="entry name" value="GmrSD_C"/>
</dbReference>
<dbReference type="PANTHER" id="PTHR35149:SF1">
    <property type="entry name" value="DUF5655 DOMAIN-CONTAINING PROTEIN"/>
    <property type="match status" value="1"/>
</dbReference>
<evidence type="ECO:0000313" key="6">
    <source>
        <dbReference type="Proteomes" id="UP001238805"/>
    </source>
</evidence>
<dbReference type="InterPro" id="IPR036388">
    <property type="entry name" value="WH-like_DNA-bd_sf"/>
</dbReference>
<dbReference type="Proteomes" id="UP001238805">
    <property type="component" value="Chromosome"/>
</dbReference>
<feature type="domain" description="GmrSD restriction endonucleases C-terminal" evidence="4">
    <location>
        <begin position="370"/>
        <end position="492"/>
    </location>
</feature>
<dbReference type="EMBL" id="CP126970">
    <property type="protein sequence ID" value="WIM70445.1"/>
    <property type="molecule type" value="Genomic_DNA"/>
</dbReference>
<dbReference type="CDD" id="cd06445">
    <property type="entry name" value="ATase"/>
    <property type="match status" value="1"/>
</dbReference>
<keyword evidence="1" id="KW-0227">DNA damage</keyword>
<dbReference type="PANTHER" id="PTHR35149">
    <property type="entry name" value="SLL5132 PROTEIN"/>
    <property type="match status" value="1"/>
</dbReference>
<dbReference type="RefSeq" id="WP_284875035.1">
    <property type="nucleotide sequence ID" value="NZ_CP126970.1"/>
</dbReference>
<feature type="domain" description="Methylated-DNA-[protein]-cysteine S-methyltransferase DNA binding" evidence="2">
    <location>
        <begin position="516"/>
        <end position="592"/>
    </location>
</feature>
<organism evidence="5 6">
    <name type="scientific">Corynebacterium suedekumii</name>
    <dbReference type="NCBI Taxonomy" id="3049801"/>
    <lineage>
        <taxon>Bacteria</taxon>
        <taxon>Bacillati</taxon>
        <taxon>Actinomycetota</taxon>
        <taxon>Actinomycetes</taxon>
        <taxon>Mycobacteriales</taxon>
        <taxon>Corynebacteriaceae</taxon>
        <taxon>Corynebacterium</taxon>
    </lineage>
</organism>
<dbReference type="InterPro" id="IPR036217">
    <property type="entry name" value="MethylDNA_cys_MeTrfase_DNAb"/>
</dbReference>
<proteinExistence type="predicted"/>
<dbReference type="Pfam" id="PF07510">
    <property type="entry name" value="GmrSD_C"/>
    <property type="match status" value="1"/>
</dbReference>
<dbReference type="Pfam" id="PF03235">
    <property type="entry name" value="GmrSD_N"/>
    <property type="match status" value="1"/>
</dbReference>
<accession>A0ABY8VSC3</accession>
<feature type="domain" description="GmrSD restriction endonucleases N-terminal" evidence="3">
    <location>
        <begin position="14"/>
        <end position="168"/>
    </location>
</feature>
<dbReference type="InterPro" id="IPR014048">
    <property type="entry name" value="MethylDNA_cys_MeTrfase_DNA-bd"/>
</dbReference>
<evidence type="ECO:0000259" key="4">
    <source>
        <dbReference type="Pfam" id="PF07510"/>
    </source>
</evidence>
<evidence type="ECO:0000256" key="1">
    <source>
        <dbReference type="ARBA" id="ARBA00022763"/>
    </source>
</evidence>